<gene>
    <name evidence="4" type="ORF">LNKW23_29430</name>
</gene>
<keyword evidence="2" id="KW-0378">Hydrolase</keyword>
<dbReference type="InterPro" id="IPR017150">
    <property type="entry name" value="Pept_M20_glutamate_carboxypep"/>
</dbReference>
<dbReference type="CDD" id="cd03885">
    <property type="entry name" value="M20_CPDG2"/>
    <property type="match status" value="1"/>
</dbReference>
<comment type="caution">
    <text evidence="4">The sequence shown here is derived from an EMBL/GenBank/DDBJ whole genome shotgun (WGS) entry which is preliminary data.</text>
</comment>
<dbReference type="PIRSF" id="PIRSF037238">
    <property type="entry name" value="Carboxypeptidase_G2"/>
    <property type="match status" value="1"/>
</dbReference>
<dbReference type="Pfam" id="PF07687">
    <property type="entry name" value="M20_dimer"/>
    <property type="match status" value="1"/>
</dbReference>
<proteinExistence type="predicted"/>
<dbReference type="InterPro" id="IPR036264">
    <property type="entry name" value="Bact_exopeptidase_dim_dom"/>
</dbReference>
<evidence type="ECO:0000256" key="1">
    <source>
        <dbReference type="ARBA" id="ARBA00022723"/>
    </source>
</evidence>
<reference evidence="4 5" key="1">
    <citation type="submission" date="2023-04" db="EMBL/GenBank/DDBJ databases">
        <title>Marinoamorphus aggregata gen. nov., sp. Nov., isolate from tissue of brittle star Ophioplocus japonicus.</title>
        <authorList>
            <person name="Kawano K."/>
            <person name="Sawayama S."/>
            <person name="Nakagawa S."/>
        </authorList>
    </citation>
    <scope>NUCLEOTIDE SEQUENCE [LARGE SCALE GENOMIC DNA]</scope>
    <source>
        <strain evidence="4 5">NKW23</strain>
    </source>
</reference>
<dbReference type="SUPFAM" id="SSF55031">
    <property type="entry name" value="Bacterial exopeptidase dimerisation domain"/>
    <property type="match status" value="1"/>
</dbReference>
<dbReference type="Gene3D" id="3.40.630.10">
    <property type="entry name" value="Zn peptidases"/>
    <property type="match status" value="1"/>
</dbReference>
<organism evidence="4 5">
    <name type="scientific">Paralimibaculum aggregatum</name>
    <dbReference type="NCBI Taxonomy" id="3036245"/>
    <lineage>
        <taxon>Bacteria</taxon>
        <taxon>Pseudomonadati</taxon>
        <taxon>Pseudomonadota</taxon>
        <taxon>Alphaproteobacteria</taxon>
        <taxon>Rhodobacterales</taxon>
        <taxon>Paracoccaceae</taxon>
        <taxon>Paralimibaculum</taxon>
    </lineage>
</organism>
<dbReference type="InterPro" id="IPR002933">
    <property type="entry name" value="Peptidase_M20"/>
</dbReference>
<dbReference type="Gene3D" id="3.30.70.360">
    <property type="match status" value="1"/>
</dbReference>
<name>A0ABQ6LKF8_9RHOB</name>
<accession>A0ABQ6LKF8</accession>
<dbReference type="EMBL" id="BSYI01000023">
    <property type="protein sequence ID" value="GMG83730.1"/>
    <property type="molecule type" value="Genomic_DNA"/>
</dbReference>
<protein>
    <submittedName>
        <fullName evidence="4">M20 family metallopeptidase</fullName>
    </submittedName>
</protein>
<dbReference type="PANTHER" id="PTHR43808:SF9">
    <property type="entry name" value="BLL0789 PROTEIN"/>
    <property type="match status" value="1"/>
</dbReference>
<dbReference type="RefSeq" id="WP_285672520.1">
    <property type="nucleotide sequence ID" value="NZ_BSYI01000023.1"/>
</dbReference>
<dbReference type="Proteomes" id="UP001239909">
    <property type="component" value="Unassembled WGS sequence"/>
</dbReference>
<dbReference type="SUPFAM" id="SSF53187">
    <property type="entry name" value="Zn-dependent exopeptidases"/>
    <property type="match status" value="1"/>
</dbReference>
<evidence type="ECO:0000313" key="4">
    <source>
        <dbReference type="EMBL" id="GMG83730.1"/>
    </source>
</evidence>
<keyword evidence="5" id="KW-1185">Reference proteome</keyword>
<dbReference type="PANTHER" id="PTHR43808">
    <property type="entry name" value="ACETYLORNITHINE DEACETYLASE"/>
    <property type="match status" value="1"/>
</dbReference>
<evidence type="ECO:0000313" key="5">
    <source>
        <dbReference type="Proteomes" id="UP001239909"/>
    </source>
</evidence>
<sequence length="375" mass="39649">MQMPDEREILAGLRDWVEIETPTGYVAGINRLMDMVAGQFAALGAEIERIPGRDGQGDHLSVALPWSGPAETPGLLVLCHLDTVHAVGSLASMPFRVEGDRAYGPGIADMKGGVYIAYRAARALVEAGAATPLPLRFLLTSDEETGSATSRALIEAAADRAAYVLVTEPARSGGKIVTGRRGLGRYRLTTRGRPAHSGTNHATGRSAIREMARQVLAIEAMTDYDRGVTLNVGQIHGGTSDNTVPEHCTAGVDLRADSNELLTEMDARLRALAPEDPDVTLNLTGGPNRPAYRKTPEIAALFEHAKGLAAEAGWVLEDLHTGGGSDGSFVAGRVPTLDGLGVDGAAAHTPDEHLFVSSLVPRMVLLRRLMETLGG</sequence>
<dbReference type="Pfam" id="PF01546">
    <property type="entry name" value="Peptidase_M20"/>
    <property type="match status" value="1"/>
</dbReference>
<evidence type="ECO:0000256" key="2">
    <source>
        <dbReference type="ARBA" id="ARBA00022801"/>
    </source>
</evidence>
<feature type="domain" description="Peptidase M20 dimerisation" evidence="3">
    <location>
        <begin position="178"/>
        <end position="273"/>
    </location>
</feature>
<dbReference type="InterPro" id="IPR050072">
    <property type="entry name" value="Peptidase_M20A"/>
</dbReference>
<evidence type="ECO:0000259" key="3">
    <source>
        <dbReference type="Pfam" id="PF07687"/>
    </source>
</evidence>
<dbReference type="InterPro" id="IPR011650">
    <property type="entry name" value="Peptidase_M20_dimer"/>
</dbReference>
<keyword evidence="1" id="KW-0479">Metal-binding</keyword>